<protein>
    <submittedName>
        <fullName evidence="1">Uncharacterized protein</fullName>
    </submittedName>
</protein>
<evidence type="ECO:0000313" key="2">
    <source>
        <dbReference type="Proteomes" id="UP000009183"/>
    </source>
</evidence>
<keyword evidence="2" id="KW-1185">Reference proteome</keyword>
<dbReference type="HOGENOM" id="CLU_2836459_0_0_1"/>
<dbReference type="InParanoid" id="F6HUW3"/>
<organism evidence="1 2">
    <name type="scientific">Vitis vinifera</name>
    <name type="common">Grape</name>
    <dbReference type="NCBI Taxonomy" id="29760"/>
    <lineage>
        <taxon>Eukaryota</taxon>
        <taxon>Viridiplantae</taxon>
        <taxon>Streptophyta</taxon>
        <taxon>Embryophyta</taxon>
        <taxon>Tracheophyta</taxon>
        <taxon>Spermatophyta</taxon>
        <taxon>Magnoliopsida</taxon>
        <taxon>eudicotyledons</taxon>
        <taxon>Gunneridae</taxon>
        <taxon>Pentapetalae</taxon>
        <taxon>rosids</taxon>
        <taxon>Vitales</taxon>
        <taxon>Vitaceae</taxon>
        <taxon>Viteae</taxon>
        <taxon>Vitis</taxon>
    </lineage>
</organism>
<reference evidence="2" key="1">
    <citation type="journal article" date="2007" name="Nature">
        <title>The grapevine genome sequence suggests ancestral hexaploidization in major angiosperm phyla.</title>
        <authorList>
            <consortium name="The French-Italian Public Consortium for Grapevine Genome Characterization."/>
            <person name="Jaillon O."/>
            <person name="Aury J.-M."/>
            <person name="Noel B."/>
            <person name="Policriti A."/>
            <person name="Clepet C."/>
            <person name="Casagrande A."/>
            <person name="Choisne N."/>
            <person name="Aubourg S."/>
            <person name="Vitulo N."/>
            <person name="Jubin C."/>
            <person name="Vezzi A."/>
            <person name="Legeai F."/>
            <person name="Hugueney P."/>
            <person name="Dasilva C."/>
            <person name="Horner D."/>
            <person name="Mica E."/>
            <person name="Jublot D."/>
            <person name="Poulain J."/>
            <person name="Bruyere C."/>
            <person name="Billault A."/>
            <person name="Segurens B."/>
            <person name="Gouyvenoux M."/>
            <person name="Ugarte E."/>
            <person name="Cattonaro F."/>
            <person name="Anthouard V."/>
            <person name="Vico V."/>
            <person name="Del Fabbro C."/>
            <person name="Alaux M."/>
            <person name="Di Gaspero G."/>
            <person name="Dumas V."/>
            <person name="Felice N."/>
            <person name="Paillard S."/>
            <person name="Juman I."/>
            <person name="Moroldo M."/>
            <person name="Scalabrin S."/>
            <person name="Canaguier A."/>
            <person name="Le Clainche I."/>
            <person name="Malacrida G."/>
            <person name="Durand E."/>
            <person name="Pesole G."/>
            <person name="Laucou V."/>
            <person name="Chatelet P."/>
            <person name="Merdinoglu D."/>
            <person name="Delledonne M."/>
            <person name="Pezzotti M."/>
            <person name="Lecharny A."/>
            <person name="Scarpelli C."/>
            <person name="Artiguenave F."/>
            <person name="Pe M.E."/>
            <person name="Valle G."/>
            <person name="Morgante M."/>
            <person name="Caboche M."/>
            <person name="Adam-Blondon A.-F."/>
            <person name="Weissenbach J."/>
            <person name="Quetier F."/>
            <person name="Wincker P."/>
        </authorList>
    </citation>
    <scope>NUCLEOTIDE SEQUENCE [LARGE SCALE GENOMIC DNA]</scope>
    <source>
        <strain evidence="2">cv. Pinot noir / PN40024</strain>
    </source>
</reference>
<gene>
    <name evidence="1" type="ordered locus">VIT_14s0066g00690</name>
</gene>
<dbReference type="PaxDb" id="29760-VIT_14s0066g00690.t01"/>
<name>F6HUW3_VITVI</name>
<sequence length="66" mass="7028">MGLARESGGVVGDIKRRVTGKAVTGVGEGGDRWSAWRTSISVWKGINCVSQLSCFFAPFPRKQTAG</sequence>
<accession>F6HUW3</accession>
<proteinExistence type="predicted"/>
<dbReference type="Proteomes" id="UP000009183">
    <property type="component" value="Chromosome 14"/>
</dbReference>
<dbReference type="AlphaFoldDB" id="F6HUW3"/>
<dbReference type="EMBL" id="FN596252">
    <property type="protein sequence ID" value="CCB58481.1"/>
    <property type="molecule type" value="Genomic_DNA"/>
</dbReference>
<evidence type="ECO:0000313" key="1">
    <source>
        <dbReference type="EMBL" id="CCB58481.1"/>
    </source>
</evidence>